<gene>
    <name evidence="3" type="ORF">DSM5745_10520</name>
</gene>
<dbReference type="PANTHER" id="PTHR10683:SF34">
    <property type="entry name" value="TRANSALDOLASE"/>
    <property type="match status" value="1"/>
</dbReference>
<keyword evidence="1" id="KW-0704">Schiff base</keyword>
<dbReference type="EC" id="2.2.1.2" evidence="2"/>
<reference evidence="3 4" key="1">
    <citation type="journal article" date="2018" name="IMA Fungus">
        <title>IMA Genome-F 9: Draft genome sequence of Annulohypoxylon stygium, Aspergillus mulundensis, Berkeleyomyces basicola (syn. Thielaviopsis basicola), Ceratocystis smalleyi, two Cercospora beticola strains, Coleophoma cylindrospora, Fusarium fracticaudum, Phialophora cf. hyalina, and Morchella septimelata.</title>
        <authorList>
            <person name="Wingfield B.D."/>
            <person name="Bills G.F."/>
            <person name="Dong Y."/>
            <person name="Huang W."/>
            <person name="Nel W.J."/>
            <person name="Swalarsk-Parry B.S."/>
            <person name="Vaghefi N."/>
            <person name="Wilken P.M."/>
            <person name="An Z."/>
            <person name="de Beer Z.W."/>
            <person name="De Vos L."/>
            <person name="Chen L."/>
            <person name="Duong T.A."/>
            <person name="Gao Y."/>
            <person name="Hammerbacher A."/>
            <person name="Kikkert J.R."/>
            <person name="Li Y."/>
            <person name="Li H."/>
            <person name="Li K."/>
            <person name="Li Q."/>
            <person name="Liu X."/>
            <person name="Ma X."/>
            <person name="Naidoo K."/>
            <person name="Pethybridge S.J."/>
            <person name="Sun J."/>
            <person name="Steenkamp E.T."/>
            <person name="van der Nest M.A."/>
            <person name="van Wyk S."/>
            <person name="Wingfield M.J."/>
            <person name="Xiong C."/>
            <person name="Yue Q."/>
            <person name="Zhang X."/>
        </authorList>
    </citation>
    <scope>NUCLEOTIDE SEQUENCE [LARGE SCALE GENOMIC DNA]</scope>
    <source>
        <strain evidence="3 4">DSM 5745</strain>
    </source>
</reference>
<protein>
    <recommendedName>
        <fullName evidence="2">Transaldolase</fullName>
        <ecNumber evidence="2">2.2.1.2</ecNumber>
    </recommendedName>
</protein>
<name>A0A3D8QJF8_9EURO</name>
<dbReference type="RefSeq" id="XP_026598979.1">
    <property type="nucleotide sequence ID" value="XM_026752536.1"/>
</dbReference>
<dbReference type="PANTHER" id="PTHR10683">
    <property type="entry name" value="TRANSALDOLASE"/>
    <property type="match status" value="1"/>
</dbReference>
<dbReference type="GO" id="GO:0005975">
    <property type="term" value="P:carbohydrate metabolic process"/>
    <property type="evidence" value="ECO:0007669"/>
    <property type="project" value="InterPro"/>
</dbReference>
<dbReference type="GO" id="GO:0004801">
    <property type="term" value="F:transaldolase activity"/>
    <property type="evidence" value="ECO:0007669"/>
    <property type="project" value="UniProtKB-EC"/>
</dbReference>
<proteinExistence type="predicted"/>
<sequence>MFGSNARTRDDNLPVPRTLGPFRDCTSNQAIAFAELSKPKHAGLIEDSLKEALKLASRFRDIDYIELAVDIAMVKLALKILPHIHGHVHIQTNPNYSYSTEKTIANAFRIVQIFKYLDLGIETTRRVCIKIPSTWEGLMACRTLEMAGVRTLATTLFTFEQAALAAEVGCTYIAPYVNQLKVHFEPGFVDPQKLLPLCVSVQAYYEAIGARTAVLPASLTSTDEIFALAGAHHITISPGLLRQLSTPVSGPVTASLFDSELPYLEPKLISYVNDEAGYRGAFGRADNGAGVTKLTQAIIIFNSMQEKLIELFTAQQEMLFRK</sequence>
<comment type="pathway">
    <text evidence="2">Carbohydrate degradation; pentose phosphate pathway; D-glyceraldehyde 3-phosphate and beta-D-fructose 6-phosphate from D-ribose 5-phosphate and D-xylulose 5-phosphate (non-oxidative stage): step 2/3.</text>
</comment>
<keyword evidence="2" id="KW-0570">Pentose shunt</keyword>
<dbReference type="AlphaFoldDB" id="A0A3D8QJF8"/>
<dbReference type="InterPro" id="IPR013785">
    <property type="entry name" value="Aldolase_TIM"/>
</dbReference>
<accession>A0A3D8QJF8</accession>
<dbReference type="UniPathway" id="UPA00115">
    <property type="reaction ID" value="UER00414"/>
</dbReference>
<dbReference type="EMBL" id="PVWQ01000016">
    <property type="protein sequence ID" value="RDW61848.1"/>
    <property type="molecule type" value="Genomic_DNA"/>
</dbReference>
<comment type="function">
    <text evidence="2">Catalyzes the rate-limiting step of the non-oxidative phase in the pentose phosphate pathway. Catalyzes the reversible conversion of sedheptulose-7-phosphate and D-glyceraldehyde 3-phosphate into erythrose-4-phosphate and beta-D-fructose 6-phosphate.</text>
</comment>
<dbReference type="SUPFAM" id="SSF51569">
    <property type="entry name" value="Aldolase"/>
    <property type="match status" value="1"/>
</dbReference>
<comment type="caution">
    <text evidence="3">The sequence shown here is derived from an EMBL/GenBank/DDBJ whole genome shotgun (WGS) entry which is preliminary data.</text>
</comment>
<dbReference type="GeneID" id="38120890"/>
<keyword evidence="4" id="KW-1185">Reference proteome</keyword>
<dbReference type="GO" id="GO:0009052">
    <property type="term" value="P:pentose-phosphate shunt, non-oxidative branch"/>
    <property type="evidence" value="ECO:0007669"/>
    <property type="project" value="TreeGrafter"/>
</dbReference>
<dbReference type="InterPro" id="IPR001585">
    <property type="entry name" value="TAL/FSA"/>
</dbReference>
<dbReference type="STRING" id="1810919.A0A3D8QJF8"/>
<dbReference type="OrthoDB" id="1711136at2759"/>
<keyword evidence="2" id="KW-0808">Transferase</keyword>
<evidence type="ECO:0000313" key="4">
    <source>
        <dbReference type="Proteomes" id="UP000256690"/>
    </source>
</evidence>
<dbReference type="Pfam" id="PF00923">
    <property type="entry name" value="TAL_FSA"/>
    <property type="match status" value="1"/>
</dbReference>
<evidence type="ECO:0000313" key="3">
    <source>
        <dbReference type="EMBL" id="RDW61848.1"/>
    </source>
</evidence>
<comment type="catalytic activity">
    <reaction evidence="2">
        <text>D-sedoheptulose 7-phosphate + D-glyceraldehyde 3-phosphate = D-erythrose 4-phosphate + beta-D-fructose 6-phosphate</text>
        <dbReference type="Rhea" id="RHEA:17053"/>
        <dbReference type="ChEBI" id="CHEBI:16897"/>
        <dbReference type="ChEBI" id="CHEBI:57483"/>
        <dbReference type="ChEBI" id="CHEBI:57634"/>
        <dbReference type="ChEBI" id="CHEBI:59776"/>
        <dbReference type="EC" id="2.2.1.2"/>
    </reaction>
</comment>
<dbReference type="InterPro" id="IPR018225">
    <property type="entry name" value="Transaldolase_AS"/>
</dbReference>
<evidence type="ECO:0000256" key="2">
    <source>
        <dbReference type="RuleBase" id="RU000501"/>
    </source>
</evidence>
<organism evidence="3 4">
    <name type="scientific">Aspergillus mulundensis</name>
    <dbReference type="NCBI Taxonomy" id="1810919"/>
    <lineage>
        <taxon>Eukaryota</taxon>
        <taxon>Fungi</taxon>
        <taxon>Dikarya</taxon>
        <taxon>Ascomycota</taxon>
        <taxon>Pezizomycotina</taxon>
        <taxon>Eurotiomycetes</taxon>
        <taxon>Eurotiomycetidae</taxon>
        <taxon>Eurotiales</taxon>
        <taxon>Aspergillaceae</taxon>
        <taxon>Aspergillus</taxon>
        <taxon>Aspergillus subgen. Nidulantes</taxon>
    </lineage>
</organism>
<dbReference type="Proteomes" id="UP000256690">
    <property type="component" value="Unassembled WGS sequence"/>
</dbReference>
<dbReference type="PROSITE" id="PS00958">
    <property type="entry name" value="TRANSALDOLASE_2"/>
    <property type="match status" value="1"/>
</dbReference>
<dbReference type="Gene3D" id="3.20.20.70">
    <property type="entry name" value="Aldolase class I"/>
    <property type="match status" value="1"/>
</dbReference>
<evidence type="ECO:0000256" key="1">
    <source>
        <dbReference type="ARBA" id="ARBA00023270"/>
    </source>
</evidence>